<dbReference type="GO" id="GO:0006018">
    <property type="term" value="P:2-deoxyribose 1-phosphate catabolic process"/>
    <property type="evidence" value="ECO:0007669"/>
    <property type="project" value="UniProtKB-UniRule"/>
</dbReference>
<dbReference type="Pfam" id="PF01791">
    <property type="entry name" value="DeoC"/>
    <property type="match status" value="1"/>
</dbReference>
<feature type="active site" description="Schiff-base intermediate with acetaldehyde" evidence="7">
    <location>
        <position position="155"/>
    </location>
</feature>
<comment type="subcellular location">
    <subcellularLocation>
        <location evidence="7">Cytoplasm</location>
    </subcellularLocation>
</comment>
<dbReference type="RefSeq" id="WP_243133161.1">
    <property type="nucleotide sequence ID" value="NZ_FQZP01000004.1"/>
</dbReference>
<name>A0A1M6C306_9FIRM</name>
<keyword evidence="2 7" id="KW-0963">Cytoplasm</keyword>
<dbReference type="PANTHER" id="PTHR10889">
    <property type="entry name" value="DEOXYRIBOSE-PHOSPHATE ALDOLASE"/>
    <property type="match status" value="1"/>
</dbReference>
<dbReference type="CDD" id="cd00959">
    <property type="entry name" value="DeoC"/>
    <property type="match status" value="1"/>
</dbReference>
<dbReference type="Proteomes" id="UP000324781">
    <property type="component" value="Unassembled WGS sequence"/>
</dbReference>
<evidence type="ECO:0000256" key="1">
    <source>
        <dbReference type="ARBA" id="ARBA00010936"/>
    </source>
</evidence>
<evidence type="ECO:0000256" key="4">
    <source>
        <dbReference type="ARBA" id="ARBA00023270"/>
    </source>
</evidence>
<gene>
    <name evidence="7" type="primary">deoC</name>
    <name evidence="8" type="ORF">SAMN05444373_100430</name>
</gene>
<dbReference type="UniPathway" id="UPA00002">
    <property type="reaction ID" value="UER00468"/>
</dbReference>
<dbReference type="PANTHER" id="PTHR10889:SF1">
    <property type="entry name" value="DEOXYRIBOSE-PHOSPHATE ALDOLASE"/>
    <property type="match status" value="1"/>
</dbReference>
<evidence type="ECO:0000256" key="5">
    <source>
        <dbReference type="ARBA" id="ARBA00048791"/>
    </source>
</evidence>
<dbReference type="SMART" id="SM01133">
    <property type="entry name" value="DeoC"/>
    <property type="match status" value="1"/>
</dbReference>
<dbReference type="HAMAP" id="MF_00114">
    <property type="entry name" value="DeoC_type1"/>
    <property type="match status" value="1"/>
</dbReference>
<dbReference type="NCBIfam" id="TIGR00126">
    <property type="entry name" value="deoC"/>
    <property type="match status" value="1"/>
</dbReference>
<accession>A0A1M6C306</accession>
<dbReference type="EMBL" id="FQZP01000004">
    <property type="protein sequence ID" value="SHI55396.1"/>
    <property type="molecule type" value="Genomic_DNA"/>
</dbReference>
<protein>
    <recommendedName>
        <fullName evidence="7">Deoxyribose-phosphate aldolase</fullName>
        <shortName evidence="7">DERA</shortName>
        <ecNumber evidence="7">4.1.2.4</ecNumber>
    </recommendedName>
    <alternativeName>
        <fullName evidence="7">2-deoxy-D-ribose 5-phosphate aldolase</fullName>
    </alternativeName>
    <alternativeName>
        <fullName evidence="7">Phosphodeoxyriboaldolase</fullName>
        <shortName evidence="7">Deoxyriboaldolase</shortName>
    </alternativeName>
</protein>
<dbReference type="GO" id="GO:0009264">
    <property type="term" value="P:deoxyribonucleotide catabolic process"/>
    <property type="evidence" value="ECO:0007669"/>
    <property type="project" value="UniProtKB-UniRule"/>
</dbReference>
<dbReference type="InterPro" id="IPR028581">
    <property type="entry name" value="DeoC_typeI"/>
</dbReference>
<evidence type="ECO:0000313" key="9">
    <source>
        <dbReference type="Proteomes" id="UP000324781"/>
    </source>
</evidence>
<comment type="pathway">
    <text evidence="7">Carbohydrate degradation; 2-deoxy-D-ribose 1-phosphate degradation; D-glyceraldehyde 3-phosphate and acetaldehyde from 2-deoxy-alpha-D-ribose 1-phosphate: step 2/2.</text>
</comment>
<dbReference type="SUPFAM" id="SSF51569">
    <property type="entry name" value="Aldolase"/>
    <property type="match status" value="1"/>
</dbReference>
<organism evidence="8 9">
    <name type="scientific">Thermoclostridium caenicola</name>
    <dbReference type="NCBI Taxonomy" id="659425"/>
    <lineage>
        <taxon>Bacteria</taxon>
        <taxon>Bacillati</taxon>
        <taxon>Bacillota</taxon>
        <taxon>Clostridia</taxon>
        <taxon>Eubacteriales</taxon>
        <taxon>Oscillospiraceae</taxon>
        <taxon>Thermoclostridium</taxon>
    </lineage>
</organism>
<dbReference type="GO" id="GO:0004139">
    <property type="term" value="F:deoxyribose-phosphate aldolase activity"/>
    <property type="evidence" value="ECO:0007669"/>
    <property type="project" value="UniProtKB-UniRule"/>
</dbReference>
<dbReference type="PIRSF" id="PIRSF001357">
    <property type="entry name" value="DeoC"/>
    <property type="match status" value="1"/>
</dbReference>
<dbReference type="InterPro" id="IPR002915">
    <property type="entry name" value="DeoC/FbaB/LacD_aldolase"/>
</dbReference>
<dbReference type="GO" id="GO:0016052">
    <property type="term" value="P:carbohydrate catabolic process"/>
    <property type="evidence" value="ECO:0007669"/>
    <property type="project" value="TreeGrafter"/>
</dbReference>
<evidence type="ECO:0000256" key="6">
    <source>
        <dbReference type="ARBA" id="ARBA00056337"/>
    </source>
</evidence>
<keyword evidence="4 7" id="KW-0704">Schiff base</keyword>
<sequence>MENSIARYLDHAILKPEMTRIEAIEAIKYGIEHKVRTVCVRPCDVELAVELCRGTETDPCVVLGFPHGCVLPEVKAFEASTYIDLGVKEIDMVVNYGFIRSGMWEEVERDIRAVSDKTRKAGVLLKVILETCTLSREEIIRATEIAANAGADFVKTSTGFHSAGATEEAVKAMVEAAKGRIKVKASGGIRDIETARRFIEMGCERLGVGYSTTPVLLKGEGRSSENY</sequence>
<comment type="similarity">
    <text evidence="1 7">Belongs to the DeoC/FbaB aldolase family. DeoC type 1 subfamily.</text>
</comment>
<dbReference type="AlphaFoldDB" id="A0A1M6C306"/>
<dbReference type="InterPro" id="IPR013785">
    <property type="entry name" value="Aldolase_TIM"/>
</dbReference>
<comment type="function">
    <text evidence="6 7">Catalyzes a reversible aldol reaction between acetaldehyde and D-glyceraldehyde 3-phosphate to generate 2-deoxy-D-ribose 5-phosphate.</text>
</comment>
<feature type="active site" description="Proton donor/acceptor" evidence="7">
    <location>
        <position position="184"/>
    </location>
</feature>
<feature type="active site" description="Proton donor/acceptor" evidence="7">
    <location>
        <position position="91"/>
    </location>
</feature>
<reference evidence="8 9" key="1">
    <citation type="submission" date="2016-11" db="EMBL/GenBank/DDBJ databases">
        <authorList>
            <person name="Varghese N."/>
            <person name="Submissions S."/>
        </authorList>
    </citation>
    <scope>NUCLEOTIDE SEQUENCE [LARGE SCALE GENOMIC DNA]</scope>
    <source>
        <strain evidence="8 9">DSM 19027</strain>
    </source>
</reference>
<keyword evidence="3 7" id="KW-0456">Lyase</keyword>
<dbReference type="GO" id="GO:0005737">
    <property type="term" value="C:cytoplasm"/>
    <property type="evidence" value="ECO:0007669"/>
    <property type="project" value="UniProtKB-SubCell"/>
</dbReference>
<evidence type="ECO:0000313" key="8">
    <source>
        <dbReference type="EMBL" id="SHI55396.1"/>
    </source>
</evidence>
<keyword evidence="9" id="KW-1185">Reference proteome</keyword>
<dbReference type="FunFam" id="3.20.20.70:FF:000044">
    <property type="entry name" value="Deoxyribose-phosphate aldolase"/>
    <property type="match status" value="1"/>
</dbReference>
<evidence type="ECO:0000256" key="3">
    <source>
        <dbReference type="ARBA" id="ARBA00023239"/>
    </source>
</evidence>
<dbReference type="EC" id="4.1.2.4" evidence="7"/>
<proteinExistence type="inferred from homology"/>
<dbReference type="InterPro" id="IPR011343">
    <property type="entry name" value="DeoC"/>
</dbReference>
<comment type="catalytic activity">
    <reaction evidence="5 7">
        <text>2-deoxy-D-ribose 5-phosphate = D-glyceraldehyde 3-phosphate + acetaldehyde</text>
        <dbReference type="Rhea" id="RHEA:12821"/>
        <dbReference type="ChEBI" id="CHEBI:15343"/>
        <dbReference type="ChEBI" id="CHEBI:59776"/>
        <dbReference type="ChEBI" id="CHEBI:62877"/>
        <dbReference type="EC" id="4.1.2.4"/>
    </reaction>
</comment>
<evidence type="ECO:0000256" key="2">
    <source>
        <dbReference type="ARBA" id="ARBA00022490"/>
    </source>
</evidence>
<evidence type="ECO:0000256" key="7">
    <source>
        <dbReference type="HAMAP-Rule" id="MF_00114"/>
    </source>
</evidence>
<dbReference type="Gene3D" id="3.20.20.70">
    <property type="entry name" value="Aldolase class I"/>
    <property type="match status" value="1"/>
</dbReference>